<comment type="caution">
    <text evidence="2">The sequence shown here is derived from an EMBL/GenBank/DDBJ whole genome shotgun (WGS) entry which is preliminary data.</text>
</comment>
<feature type="domain" description="ABC transporter" evidence="1">
    <location>
        <begin position="2"/>
        <end position="167"/>
    </location>
</feature>
<dbReference type="Gene3D" id="3.40.50.300">
    <property type="entry name" value="P-loop containing nucleotide triphosphate hydrolases"/>
    <property type="match status" value="1"/>
</dbReference>
<dbReference type="InterPro" id="IPR039421">
    <property type="entry name" value="Type_1_exporter"/>
</dbReference>
<accession>A0A0F8X6P3</accession>
<feature type="non-terminal residue" evidence="2">
    <location>
        <position position="1"/>
    </location>
</feature>
<dbReference type="PROSITE" id="PS00211">
    <property type="entry name" value="ABC_TRANSPORTER_1"/>
    <property type="match status" value="1"/>
</dbReference>
<dbReference type="InterPro" id="IPR017871">
    <property type="entry name" value="ABC_transporter-like_CS"/>
</dbReference>
<dbReference type="Pfam" id="PF00005">
    <property type="entry name" value="ABC_tran"/>
    <property type="match status" value="1"/>
</dbReference>
<dbReference type="InterPro" id="IPR003439">
    <property type="entry name" value="ABC_transporter-like_ATP-bd"/>
</dbReference>
<dbReference type="PANTHER" id="PTHR43394">
    <property type="entry name" value="ATP-DEPENDENT PERMEASE MDL1, MITOCHONDRIAL"/>
    <property type="match status" value="1"/>
</dbReference>
<dbReference type="InterPro" id="IPR027417">
    <property type="entry name" value="P-loop_NTPase"/>
</dbReference>
<dbReference type="GO" id="GO:0016887">
    <property type="term" value="F:ATP hydrolysis activity"/>
    <property type="evidence" value="ECO:0007669"/>
    <property type="project" value="InterPro"/>
</dbReference>
<dbReference type="PROSITE" id="PS50893">
    <property type="entry name" value="ABC_TRANSPORTER_2"/>
    <property type="match status" value="1"/>
</dbReference>
<name>A0A0F8X6P3_9ZZZZ</name>
<dbReference type="GO" id="GO:0015421">
    <property type="term" value="F:ABC-type oligopeptide transporter activity"/>
    <property type="evidence" value="ECO:0007669"/>
    <property type="project" value="TreeGrafter"/>
</dbReference>
<dbReference type="AlphaFoldDB" id="A0A0F8X6P3"/>
<dbReference type="PANTHER" id="PTHR43394:SF1">
    <property type="entry name" value="ATP-BINDING CASSETTE SUB-FAMILY B MEMBER 10, MITOCHONDRIAL"/>
    <property type="match status" value="1"/>
</dbReference>
<dbReference type="GO" id="GO:0090374">
    <property type="term" value="P:oligopeptide export from mitochondrion"/>
    <property type="evidence" value="ECO:0007669"/>
    <property type="project" value="TreeGrafter"/>
</dbReference>
<proteinExistence type="predicted"/>
<reference evidence="2" key="1">
    <citation type="journal article" date="2015" name="Nature">
        <title>Complex archaea that bridge the gap between prokaryotes and eukaryotes.</title>
        <authorList>
            <person name="Spang A."/>
            <person name="Saw J.H."/>
            <person name="Jorgensen S.L."/>
            <person name="Zaremba-Niedzwiedzka K."/>
            <person name="Martijn J."/>
            <person name="Lind A.E."/>
            <person name="van Eijk R."/>
            <person name="Schleper C."/>
            <person name="Guy L."/>
            <person name="Ettema T.J."/>
        </authorList>
    </citation>
    <scope>NUCLEOTIDE SEQUENCE</scope>
</reference>
<evidence type="ECO:0000259" key="1">
    <source>
        <dbReference type="PROSITE" id="PS50893"/>
    </source>
</evidence>
<sequence>TIRSLREQIAIVTQDSILFNDTILYNIAYGKQGASIEDIEKAAKAAYAYDFIRDFPDKFDTTIGELGGRLSGGEKQRICIARALLKNAPILILDEATSSLDTESEMWVQKALENLMKGRTTFVIAHRLSTIAYAHRIIVLSNGQIVEEGGHGELMDKQGKYFKLYQMQFCSNNNNS</sequence>
<protein>
    <recommendedName>
        <fullName evidence="1">ABC transporter domain-containing protein</fullName>
    </recommendedName>
</protein>
<gene>
    <name evidence="2" type="ORF">LCGC14_2980570</name>
</gene>
<dbReference type="GO" id="GO:0005524">
    <property type="term" value="F:ATP binding"/>
    <property type="evidence" value="ECO:0007669"/>
    <property type="project" value="InterPro"/>
</dbReference>
<evidence type="ECO:0000313" key="2">
    <source>
        <dbReference type="EMBL" id="KKK64797.1"/>
    </source>
</evidence>
<dbReference type="EMBL" id="LAZR01060860">
    <property type="protein sequence ID" value="KKK64797.1"/>
    <property type="molecule type" value="Genomic_DNA"/>
</dbReference>
<dbReference type="SUPFAM" id="SSF52540">
    <property type="entry name" value="P-loop containing nucleoside triphosphate hydrolases"/>
    <property type="match status" value="1"/>
</dbReference>
<organism evidence="2">
    <name type="scientific">marine sediment metagenome</name>
    <dbReference type="NCBI Taxonomy" id="412755"/>
    <lineage>
        <taxon>unclassified sequences</taxon>
        <taxon>metagenomes</taxon>
        <taxon>ecological metagenomes</taxon>
    </lineage>
</organism>
<dbReference type="GO" id="GO:0005743">
    <property type="term" value="C:mitochondrial inner membrane"/>
    <property type="evidence" value="ECO:0007669"/>
    <property type="project" value="TreeGrafter"/>
</dbReference>